<reference evidence="11" key="1">
    <citation type="journal article" date="2019" name="Int. J. Syst. Evol. Microbiol.">
        <title>The Global Catalogue of Microorganisms (GCM) 10K type strain sequencing project: providing services to taxonomists for standard genome sequencing and annotation.</title>
        <authorList>
            <consortium name="The Broad Institute Genomics Platform"/>
            <consortium name="The Broad Institute Genome Sequencing Center for Infectious Disease"/>
            <person name="Wu L."/>
            <person name="Ma J."/>
        </authorList>
    </citation>
    <scope>NUCLEOTIDE SEQUENCE [LARGE SCALE GENOMIC DNA]</scope>
    <source>
        <strain evidence="11">CGMCC 1.6964</strain>
    </source>
</reference>
<dbReference type="PANTHER" id="PTHR30413:SF10">
    <property type="entry name" value="CAPSULE POLYSACCHARIDE EXPORT INNER-MEMBRANE PROTEIN CTRC"/>
    <property type="match status" value="1"/>
</dbReference>
<keyword evidence="11" id="KW-1185">Reference proteome</keyword>
<feature type="transmembrane region" description="Helical" evidence="8">
    <location>
        <begin position="435"/>
        <end position="451"/>
    </location>
</feature>
<dbReference type="EMBL" id="BMLN01000002">
    <property type="protein sequence ID" value="GGN92978.1"/>
    <property type="molecule type" value="Genomic_DNA"/>
</dbReference>
<evidence type="ECO:0000259" key="9">
    <source>
        <dbReference type="PROSITE" id="PS51012"/>
    </source>
</evidence>
<dbReference type="InterPro" id="IPR047817">
    <property type="entry name" value="ABC2_TM_bact-type"/>
</dbReference>
<evidence type="ECO:0000256" key="1">
    <source>
        <dbReference type="ARBA" id="ARBA00004651"/>
    </source>
</evidence>
<keyword evidence="7 8" id="KW-0472">Membrane</keyword>
<evidence type="ECO:0000256" key="7">
    <source>
        <dbReference type="ARBA" id="ARBA00023136"/>
    </source>
</evidence>
<feature type="transmembrane region" description="Helical" evidence="8">
    <location>
        <begin position="346"/>
        <end position="370"/>
    </location>
</feature>
<feature type="domain" description="ABC transmembrane type-2" evidence="9">
    <location>
        <begin position="232"/>
        <end position="455"/>
    </location>
</feature>
<evidence type="ECO:0000313" key="10">
    <source>
        <dbReference type="EMBL" id="GGN92978.1"/>
    </source>
</evidence>
<feature type="transmembrane region" description="Helical" evidence="8">
    <location>
        <begin position="404"/>
        <end position="423"/>
    </location>
</feature>
<feature type="transmembrane region" description="Helical" evidence="8">
    <location>
        <begin position="171"/>
        <end position="193"/>
    </location>
</feature>
<protein>
    <recommendedName>
        <fullName evidence="8">Transport permease protein</fullName>
    </recommendedName>
</protein>
<keyword evidence="3 8" id="KW-0813">Transport</keyword>
<comment type="subcellular location">
    <subcellularLocation>
        <location evidence="1 8">Cell membrane</location>
        <topology evidence="1 8">Multi-pass membrane protein</topology>
    </subcellularLocation>
</comment>
<keyword evidence="5 8" id="KW-0812">Transmembrane</keyword>
<keyword evidence="6 8" id="KW-1133">Transmembrane helix</keyword>
<proteinExistence type="inferred from homology"/>
<evidence type="ECO:0000256" key="4">
    <source>
        <dbReference type="ARBA" id="ARBA00022475"/>
    </source>
</evidence>
<dbReference type="PROSITE" id="PS51012">
    <property type="entry name" value="ABC_TM2"/>
    <property type="match status" value="1"/>
</dbReference>
<dbReference type="InterPro" id="IPR013525">
    <property type="entry name" value="ABC2_TM"/>
</dbReference>
<feature type="transmembrane region" description="Helical" evidence="8">
    <location>
        <begin position="233"/>
        <end position="252"/>
    </location>
</feature>
<comment type="caution">
    <text evidence="10">The sequence shown here is derived from an EMBL/GenBank/DDBJ whole genome shotgun (WGS) entry which is preliminary data.</text>
</comment>
<feature type="transmembrane region" description="Helical" evidence="8">
    <location>
        <begin position="376"/>
        <end position="392"/>
    </location>
</feature>
<organism evidence="10 11">
    <name type="scientific">Saccharibacillus kuerlensis</name>
    <dbReference type="NCBI Taxonomy" id="459527"/>
    <lineage>
        <taxon>Bacteria</taxon>
        <taxon>Bacillati</taxon>
        <taxon>Bacillota</taxon>
        <taxon>Bacilli</taxon>
        <taxon>Bacillales</taxon>
        <taxon>Paenibacillaceae</taxon>
        <taxon>Saccharibacillus</taxon>
    </lineage>
</organism>
<evidence type="ECO:0000256" key="6">
    <source>
        <dbReference type="ARBA" id="ARBA00022989"/>
    </source>
</evidence>
<dbReference type="Proteomes" id="UP000606653">
    <property type="component" value="Unassembled WGS sequence"/>
</dbReference>
<sequence>MLSKKVKYLTAVTLLILLSIVCFMFYFKLHPGENTLKIQLKTDQALDAKIYYKYENDEVYIEENSDMKHIPADEEFHDLAFLLPEKIESFRLDLGEEAAAVLISNIELQKGKYKQDISSEILSKQTKRNDIANVQQQADQLVIKVNKGDPFFDVNLTYGPASSFFKSNPSYYMNVTIWSLAATFYWLVIGFIVGKLHLSYLKKFFKDVISSRHVLFRLAKNDLKSRFSGSNFGLFWVLISPLLTILVYWFVFQIGFRNSAVQDVPFIIWFIPGIIPWFFFSDSLNIVTNTFTEYSYLVKKVVFKIEMLPLIKLASVSFINMFFVLIYLIFYFSYGNQFSWINFQALYYLFALHCMLFGLTLLTSTIMVFFKDLGQILAIVLQFGFWLTPIVWDTSNAPGFIGRFFALNPLVYIIEGFRDSFLYNHWFFEKPVLTLYFWALTLFIILLGLLVNKKLKPHFSDVL</sequence>
<keyword evidence="4 8" id="KW-1003">Cell membrane</keyword>
<evidence type="ECO:0000256" key="8">
    <source>
        <dbReference type="RuleBase" id="RU361157"/>
    </source>
</evidence>
<accession>A0ABQ2KU79</accession>
<evidence type="ECO:0000256" key="3">
    <source>
        <dbReference type="ARBA" id="ARBA00022448"/>
    </source>
</evidence>
<comment type="similarity">
    <text evidence="2 8">Belongs to the ABC-2 integral membrane protein family.</text>
</comment>
<feature type="transmembrane region" description="Helical" evidence="8">
    <location>
        <begin position="6"/>
        <end position="27"/>
    </location>
</feature>
<dbReference type="PANTHER" id="PTHR30413">
    <property type="entry name" value="INNER MEMBRANE TRANSPORT PERMEASE"/>
    <property type="match status" value="1"/>
</dbReference>
<evidence type="ECO:0000313" key="11">
    <source>
        <dbReference type="Proteomes" id="UP000606653"/>
    </source>
</evidence>
<evidence type="ECO:0000256" key="2">
    <source>
        <dbReference type="ARBA" id="ARBA00007783"/>
    </source>
</evidence>
<comment type="caution">
    <text evidence="8">Lacks conserved residue(s) required for the propagation of feature annotation.</text>
</comment>
<feature type="transmembrane region" description="Helical" evidence="8">
    <location>
        <begin position="313"/>
        <end position="334"/>
    </location>
</feature>
<evidence type="ECO:0000256" key="5">
    <source>
        <dbReference type="ARBA" id="ARBA00022692"/>
    </source>
</evidence>
<dbReference type="Pfam" id="PF01061">
    <property type="entry name" value="ABC2_membrane"/>
    <property type="match status" value="1"/>
</dbReference>
<feature type="transmembrane region" description="Helical" evidence="8">
    <location>
        <begin position="264"/>
        <end position="280"/>
    </location>
</feature>
<name>A0ABQ2KU79_9BACL</name>
<gene>
    <name evidence="10" type="ORF">GCM10010969_06030</name>
</gene>